<name>A0A1X7TRQ0_AMPQE</name>
<proteinExistence type="predicted"/>
<accession>A0A1X7TRQ0</accession>
<organism evidence="1">
    <name type="scientific">Amphimedon queenslandica</name>
    <name type="common">Sponge</name>
    <dbReference type="NCBI Taxonomy" id="400682"/>
    <lineage>
        <taxon>Eukaryota</taxon>
        <taxon>Metazoa</taxon>
        <taxon>Porifera</taxon>
        <taxon>Demospongiae</taxon>
        <taxon>Heteroscleromorpha</taxon>
        <taxon>Haplosclerida</taxon>
        <taxon>Niphatidae</taxon>
        <taxon>Amphimedon</taxon>
    </lineage>
</organism>
<dbReference type="EnsemblMetazoa" id="Aqu2.1.17774_001">
    <property type="protein sequence ID" value="Aqu2.1.17774_001"/>
    <property type="gene ID" value="Aqu2.1.17774"/>
</dbReference>
<reference evidence="1" key="1">
    <citation type="submission" date="2017-05" db="UniProtKB">
        <authorList>
            <consortium name="EnsemblMetazoa"/>
        </authorList>
    </citation>
    <scope>IDENTIFICATION</scope>
</reference>
<evidence type="ECO:0000313" key="1">
    <source>
        <dbReference type="EnsemblMetazoa" id="Aqu2.1.17774_001"/>
    </source>
</evidence>
<dbReference type="AlphaFoldDB" id="A0A1X7TRQ0"/>
<protein>
    <submittedName>
        <fullName evidence="1">Uncharacterized protein</fullName>
    </submittedName>
</protein>
<dbReference type="InParanoid" id="A0A1X7TRQ0"/>
<sequence length="109" mass="12695">GLEKNQYANYYNHHFYTIFRSATGNYHQFLNLHQLKILHLIMRRPTIPTIGNTYYTEKCTELEKCIEMNSTLQEMKIECEGGNEITNSVIVSVIRGVTRNKTITSLTLH</sequence>